<sequence>MELLSHEMIDEELSGLTKGWETTDYIRINKEFYFNNFKEALNFANEVGYYAEILPHHPEITLSFGQAIVNISTHDLGGLSELDFELARRIDKLNLDKESKEILENIENLKSENDFIRRKAVGRLGKIGDVRAINPLIKALKDKDPFVRRLSAGALGKIGNMKSIYPLAVLLGDNKDDMSSSARDALINIGKPSLPQLLKRTIHKNVLTRRRAVGAIGQIGDEDAIAQLSHCLNDEDDGVRWRAIKYLKISWNAEVVETLRNIVKIDKSNKVREEASITLNKIEGDVRGLLPLFKKGINAISDDIEAKPLNSGGISYYSPERKFLFMAIFRSNPYKVRVELYQGNKRLKNVRTMKGSPEWGVLNFQNKDELNTVLEAAKDSYILIKKSIKQI</sequence>
<evidence type="ECO:0000313" key="6">
    <source>
        <dbReference type="EMBL" id="AUB56315.1"/>
    </source>
</evidence>
<comment type="catalytic activity">
    <reaction evidence="1 4">
        <text>(4aS,6R)-4a-hydroxy-L-erythro-5,6,7,8-tetrahydrobiopterin = (6R)-L-erythro-6,7-dihydrobiopterin + H2O</text>
        <dbReference type="Rhea" id="RHEA:11920"/>
        <dbReference type="ChEBI" id="CHEBI:15377"/>
        <dbReference type="ChEBI" id="CHEBI:15642"/>
        <dbReference type="ChEBI" id="CHEBI:43120"/>
        <dbReference type="EC" id="4.2.1.96"/>
    </reaction>
</comment>
<proteinExistence type="inferred from homology"/>
<accession>A0A2H4VDZ2</accession>
<protein>
    <recommendedName>
        <fullName evidence="4">Putative pterin-4-alpha-carbinolamine dehydratase</fullName>
        <shortName evidence="4">PHS</shortName>
        <ecNumber evidence="4">4.2.1.96</ecNumber>
    </recommendedName>
    <alternativeName>
        <fullName evidence="4">4-alpha-hydroxy-tetrahydropterin dehydratase</fullName>
    </alternativeName>
    <alternativeName>
        <fullName evidence="4">Pterin carbinolamine dehydratase</fullName>
        <shortName evidence="4">PCD</shortName>
    </alternativeName>
</protein>
<dbReference type="Gene3D" id="1.25.10.10">
    <property type="entry name" value="Leucine-rich Repeat Variant"/>
    <property type="match status" value="1"/>
</dbReference>
<dbReference type="GO" id="GO:0016491">
    <property type="term" value="F:oxidoreductase activity"/>
    <property type="evidence" value="ECO:0007669"/>
    <property type="project" value="TreeGrafter"/>
</dbReference>
<dbReference type="InterPro" id="IPR011989">
    <property type="entry name" value="ARM-like"/>
</dbReference>
<evidence type="ECO:0000256" key="5">
    <source>
        <dbReference type="SAM" id="Coils"/>
    </source>
</evidence>
<dbReference type="Pfam" id="PF13646">
    <property type="entry name" value="HEAT_2"/>
    <property type="match status" value="2"/>
</dbReference>
<dbReference type="RefSeq" id="WP_100906292.1">
    <property type="nucleotide sequence ID" value="NZ_CP017766.1"/>
</dbReference>
<dbReference type="EC" id="4.2.1.96" evidence="4"/>
<dbReference type="HAMAP" id="MF_00434">
    <property type="entry name" value="Pterin_4_alpha"/>
    <property type="match status" value="1"/>
</dbReference>
<name>A0A2H4VDZ2_9EURY</name>
<dbReference type="InterPro" id="IPR001533">
    <property type="entry name" value="Pterin_deHydtase"/>
</dbReference>
<evidence type="ECO:0000313" key="7">
    <source>
        <dbReference type="Proteomes" id="UP000232806"/>
    </source>
</evidence>
<dbReference type="AlphaFoldDB" id="A0A2H4VDZ2"/>
<dbReference type="SUPFAM" id="SSF55248">
    <property type="entry name" value="PCD-like"/>
    <property type="match status" value="1"/>
</dbReference>
<dbReference type="SMART" id="SM00567">
    <property type="entry name" value="EZ_HEAT"/>
    <property type="match status" value="3"/>
</dbReference>
<evidence type="ECO:0000256" key="2">
    <source>
        <dbReference type="ARBA" id="ARBA00006472"/>
    </source>
</evidence>
<feature type="coiled-coil region" evidence="5">
    <location>
        <begin position="92"/>
        <end position="119"/>
    </location>
</feature>
<dbReference type="GO" id="GO:0006729">
    <property type="term" value="P:tetrahydrobiopterin biosynthetic process"/>
    <property type="evidence" value="ECO:0007669"/>
    <property type="project" value="InterPro"/>
</dbReference>
<dbReference type="EMBL" id="CP017766">
    <property type="protein sequence ID" value="AUB56315.1"/>
    <property type="molecule type" value="Genomic_DNA"/>
</dbReference>
<evidence type="ECO:0000256" key="4">
    <source>
        <dbReference type="HAMAP-Rule" id="MF_00434"/>
    </source>
</evidence>
<reference evidence="6 7" key="1">
    <citation type="submission" date="2016-10" db="EMBL/GenBank/DDBJ databases">
        <title>Comparative genomics between deep and shallow subseafloor isolates.</title>
        <authorList>
            <person name="Ishii S."/>
            <person name="Miller J.R."/>
            <person name="Sutton G."/>
            <person name="Suzuki S."/>
            <person name="Methe B."/>
            <person name="Inagaki F."/>
            <person name="Imachi H."/>
        </authorList>
    </citation>
    <scope>NUCLEOTIDE SEQUENCE [LARGE SCALE GENOMIC DNA]</scope>
    <source>
        <strain evidence="6 7">MO-MB1</strain>
    </source>
</reference>
<dbReference type="PANTHER" id="PTHR12697:SF5">
    <property type="entry name" value="DEOXYHYPUSINE HYDROXYLASE"/>
    <property type="match status" value="1"/>
</dbReference>
<dbReference type="InterPro" id="IPR036428">
    <property type="entry name" value="PCD_sf"/>
</dbReference>
<dbReference type="CDD" id="cd00488">
    <property type="entry name" value="PCD_DCoH"/>
    <property type="match status" value="1"/>
</dbReference>
<dbReference type="SUPFAM" id="SSF48371">
    <property type="entry name" value="ARM repeat"/>
    <property type="match status" value="1"/>
</dbReference>
<dbReference type="Gene3D" id="3.30.1360.20">
    <property type="entry name" value="Transcriptional coactivator/pterin dehydratase"/>
    <property type="match status" value="1"/>
</dbReference>
<evidence type="ECO:0000256" key="1">
    <source>
        <dbReference type="ARBA" id="ARBA00001554"/>
    </source>
</evidence>
<dbReference type="OrthoDB" id="10495at2157"/>
<gene>
    <name evidence="6" type="ORF">BK007_10015</name>
</gene>
<evidence type="ECO:0000256" key="3">
    <source>
        <dbReference type="ARBA" id="ARBA00023239"/>
    </source>
</evidence>
<dbReference type="InterPro" id="IPR004155">
    <property type="entry name" value="PBS_lyase_HEAT"/>
</dbReference>
<comment type="similarity">
    <text evidence="2 4">Belongs to the pterin-4-alpha-carbinolamine dehydratase family.</text>
</comment>
<dbReference type="GO" id="GO:0008124">
    <property type="term" value="F:4-alpha-hydroxytetrahydrobiopterin dehydratase activity"/>
    <property type="evidence" value="ECO:0007669"/>
    <property type="project" value="UniProtKB-UniRule"/>
</dbReference>
<dbReference type="PANTHER" id="PTHR12697">
    <property type="entry name" value="PBS LYASE HEAT-LIKE PROTEIN"/>
    <property type="match status" value="1"/>
</dbReference>
<dbReference type="Pfam" id="PF01329">
    <property type="entry name" value="Pterin_4a"/>
    <property type="match status" value="1"/>
</dbReference>
<dbReference type="GeneID" id="35121940"/>
<keyword evidence="3 4" id="KW-0456">Lyase</keyword>
<dbReference type="InterPro" id="IPR016024">
    <property type="entry name" value="ARM-type_fold"/>
</dbReference>
<dbReference type="Proteomes" id="UP000232806">
    <property type="component" value="Chromosome"/>
</dbReference>
<organism evidence="6 7">
    <name type="scientific">Methanobacterium subterraneum</name>
    <dbReference type="NCBI Taxonomy" id="59277"/>
    <lineage>
        <taxon>Archaea</taxon>
        <taxon>Methanobacteriati</taxon>
        <taxon>Methanobacteriota</taxon>
        <taxon>Methanomada group</taxon>
        <taxon>Methanobacteria</taxon>
        <taxon>Methanobacteriales</taxon>
        <taxon>Methanobacteriaceae</taxon>
        <taxon>Methanobacterium</taxon>
    </lineage>
</organism>
<keyword evidence="5" id="KW-0175">Coiled coil</keyword>